<name>A0A7R9HZU1_9NEOP</name>
<dbReference type="InterPro" id="IPR011705">
    <property type="entry name" value="BACK"/>
</dbReference>
<accession>A0A7R9HZU1</accession>
<protein>
    <recommendedName>
        <fullName evidence="1">BTB domain-containing protein</fullName>
    </recommendedName>
</protein>
<dbReference type="PANTHER" id="PTHR45774">
    <property type="entry name" value="BTB/POZ DOMAIN-CONTAINING"/>
    <property type="match status" value="1"/>
</dbReference>
<dbReference type="SUPFAM" id="SSF54695">
    <property type="entry name" value="POZ domain"/>
    <property type="match status" value="1"/>
</dbReference>
<dbReference type="EMBL" id="OD565608">
    <property type="protein sequence ID" value="CAD7442197.1"/>
    <property type="molecule type" value="Genomic_DNA"/>
</dbReference>
<dbReference type="GO" id="GO:0000932">
    <property type="term" value="C:P-body"/>
    <property type="evidence" value="ECO:0007669"/>
    <property type="project" value="TreeGrafter"/>
</dbReference>
<organism evidence="2">
    <name type="scientific">Timema bartmani</name>
    <dbReference type="NCBI Taxonomy" id="61472"/>
    <lineage>
        <taxon>Eukaryota</taxon>
        <taxon>Metazoa</taxon>
        <taxon>Ecdysozoa</taxon>
        <taxon>Arthropoda</taxon>
        <taxon>Hexapoda</taxon>
        <taxon>Insecta</taxon>
        <taxon>Pterygota</taxon>
        <taxon>Neoptera</taxon>
        <taxon>Polyneoptera</taxon>
        <taxon>Phasmatodea</taxon>
        <taxon>Timematodea</taxon>
        <taxon>Timematoidea</taxon>
        <taxon>Timematidae</taxon>
        <taxon>Timema</taxon>
    </lineage>
</organism>
<dbReference type="Gene3D" id="1.25.40.420">
    <property type="match status" value="1"/>
</dbReference>
<evidence type="ECO:0000313" key="2">
    <source>
        <dbReference type="EMBL" id="CAD7442197.1"/>
    </source>
</evidence>
<dbReference type="PROSITE" id="PS50097">
    <property type="entry name" value="BTB"/>
    <property type="match status" value="1"/>
</dbReference>
<reference evidence="2" key="1">
    <citation type="submission" date="2020-11" db="EMBL/GenBank/DDBJ databases">
        <authorList>
            <person name="Tran Van P."/>
        </authorList>
    </citation>
    <scope>NUCLEOTIDE SEQUENCE</scope>
</reference>
<dbReference type="Gene3D" id="3.30.710.10">
    <property type="entry name" value="Potassium Channel Kv1.1, Chain A"/>
    <property type="match status" value="1"/>
</dbReference>
<dbReference type="PANTHER" id="PTHR45774:SF3">
    <property type="entry name" value="BTB (POZ) DOMAIN-CONTAINING 2B-RELATED"/>
    <property type="match status" value="1"/>
</dbReference>
<dbReference type="InterPro" id="IPR011333">
    <property type="entry name" value="SKP1/BTB/POZ_sf"/>
</dbReference>
<dbReference type="GO" id="GO:0022008">
    <property type="term" value="P:neurogenesis"/>
    <property type="evidence" value="ECO:0007669"/>
    <property type="project" value="TreeGrafter"/>
</dbReference>
<dbReference type="SMART" id="SM00225">
    <property type="entry name" value="BTB"/>
    <property type="match status" value="1"/>
</dbReference>
<dbReference type="Pfam" id="PF07707">
    <property type="entry name" value="BACK"/>
    <property type="match status" value="1"/>
</dbReference>
<dbReference type="FunFam" id="3.30.710.10:FF:000169">
    <property type="entry name" value="BTB/POZ domain-containing protein 2"/>
    <property type="match status" value="1"/>
</dbReference>
<dbReference type="AlphaFoldDB" id="A0A7R9HZU1"/>
<dbReference type="Pfam" id="PF00651">
    <property type="entry name" value="BTB"/>
    <property type="match status" value="1"/>
</dbReference>
<dbReference type="SMART" id="SM00875">
    <property type="entry name" value="BACK"/>
    <property type="match status" value="1"/>
</dbReference>
<evidence type="ECO:0000259" key="1">
    <source>
        <dbReference type="PROSITE" id="PS50097"/>
    </source>
</evidence>
<gene>
    <name evidence="2" type="ORF">TBIB3V08_LOCUS4636</name>
</gene>
<dbReference type="InterPro" id="IPR000210">
    <property type="entry name" value="BTB/POZ_dom"/>
</dbReference>
<feature type="domain" description="BTB" evidence="1">
    <location>
        <begin position="114"/>
        <end position="184"/>
    </location>
</feature>
<sequence>MARSFPYPWLPKPREDCIGLVLDYSDRSTPRIFIPNPLLCRIFVDWSIEVVHIPTGVATYTPCKLMSYHAYVCALTISVTAHILRTMGTPCDWQILKQKVSERGEHLLDTSQWSDCKFIVGTEPHQKIFGGHKLFLAMSSPVFEAMFYGGMAEKNDPISILDVQPDAFKALLEYIYTDSINLQSFDQACELCYVAKKYMLPHLVKECTDYLWRDLFPKNACRAYEFAKLFEEPSLMEKCLQLANALVVLSSTAEDGEIELANALVVLSSTAEGGEIEIICSKTEAVLNDPSFEEAELSTVITILDQEALSISSELVLFEALQRWANKECARKGLPLNDDKSLRSVCGSALEKIRFLTLNPSQFAEGPALSPLLTQSESFAVLMNISSGGARVPLPEGFSTWTQPRQEPDRFSNHPVPPLAPEPYRQGQKYYCMRKVSQKPAILNTSILDCSVTFTVDRNVCVFGVQVPTQVPSQPLPENPELNSYPMTQAPQGTNSYTELLYAHLLDSDGSRLTYTHFTSRVAYSELIEISFNRPVFIQRNKAGCVSWFCHFMAALVSCNRLGVSVSWFCHFMAALVSCNRLGVSVSWFCHFMAALVSCNRLGVSVSWFCHFMAALVSCNRLGVSVSWFCHFMAALVSCNRLGVSVSWFCHFMAALVSCNRLGVSVSWFCHFMAALVSCNRLGVSVSWFCHFMAALVSCNRLGVSVSWFCHFMAALVSCNRLGVSVSWFCHFMAALVSCNRLGVSVSWFCHFMAALVSCNRLGVSVSWFCHFMAALVSCNRLGVSVSWFCHFMAALVSCNRLGVSVSWFCHFMAALVSCNRLGVSVSWFCHFMAALVSCNRLGVSVSWFCHFMAALVSCNRLGVSVSWFCHFMAALVSCNRQGVYRVGVVLNKMGWYPMASCSQSVNCEPVFFSFCVGQPNESVRDGLIRSIGFSY</sequence>
<proteinExistence type="predicted"/>
<dbReference type="GO" id="GO:0005829">
    <property type="term" value="C:cytosol"/>
    <property type="evidence" value="ECO:0007669"/>
    <property type="project" value="TreeGrafter"/>
</dbReference>